<gene>
    <name evidence="1" type="ORF">DWG20_02820</name>
</gene>
<protein>
    <submittedName>
        <fullName evidence="1">Uncharacterized protein</fullName>
    </submittedName>
</protein>
<dbReference type="Proteomes" id="UP000254537">
    <property type="component" value="Chromosome"/>
</dbReference>
<dbReference type="EMBL" id="CP031337">
    <property type="protein sequence ID" value="AXK38447.1"/>
    <property type="molecule type" value="Genomic_DNA"/>
</dbReference>
<accession>A0A345Y3E5</accession>
<sequence>MNALRQLSPLTPRETAAGYFLSIARDAAALSEHGVFEALLPIRPFALLLAARRADWSARSPERFADDADWLAATILVLQLAEVDIALDALPQLDAANQRLAELCGDLAIDFTPAQPRLVREFAANGQAPLSGRTRLDLPAALANLSAIARSSTLAACCRAALPAPLARVAGLA</sequence>
<name>A0A345Y3E5_9NEIS</name>
<organism evidence="1 2">
    <name type="scientific">Crenobacter cavernae</name>
    <dbReference type="NCBI Taxonomy" id="2290923"/>
    <lineage>
        <taxon>Bacteria</taxon>
        <taxon>Pseudomonadati</taxon>
        <taxon>Pseudomonadota</taxon>
        <taxon>Betaproteobacteria</taxon>
        <taxon>Neisseriales</taxon>
        <taxon>Neisseriaceae</taxon>
        <taxon>Crenobacter</taxon>
    </lineage>
</organism>
<reference evidence="1 2" key="1">
    <citation type="submission" date="2018-07" db="EMBL/GenBank/DDBJ databases">
        <title>Crenobacter cavernae sp. nov., isolated from a karst cave.</title>
        <authorList>
            <person name="Zhu H."/>
        </authorList>
    </citation>
    <scope>NUCLEOTIDE SEQUENCE [LARGE SCALE GENOMIC DNA]</scope>
    <source>
        <strain evidence="1 2">K1W11S-77</strain>
    </source>
</reference>
<dbReference type="KEGG" id="ccah:DWG20_02820"/>
<evidence type="ECO:0000313" key="1">
    <source>
        <dbReference type="EMBL" id="AXK38447.1"/>
    </source>
</evidence>
<dbReference type="RefSeq" id="WP_115432379.1">
    <property type="nucleotide sequence ID" value="NZ_CP031337.1"/>
</dbReference>
<dbReference type="AlphaFoldDB" id="A0A345Y3E5"/>
<dbReference type="OrthoDB" id="8611334at2"/>
<proteinExistence type="predicted"/>
<evidence type="ECO:0000313" key="2">
    <source>
        <dbReference type="Proteomes" id="UP000254537"/>
    </source>
</evidence>